<dbReference type="SMART" id="SM00745">
    <property type="entry name" value="MIT"/>
    <property type="match status" value="1"/>
</dbReference>
<dbReference type="OMA" id="FYKASNP"/>
<dbReference type="InterPro" id="IPR032341">
    <property type="entry name" value="MITD1_C"/>
</dbReference>
<dbReference type="InterPro" id="IPR036181">
    <property type="entry name" value="MIT_dom_sf"/>
</dbReference>
<dbReference type="SUPFAM" id="SSF116846">
    <property type="entry name" value="MIT domain"/>
    <property type="match status" value="1"/>
</dbReference>
<dbReference type="Gene3D" id="1.20.58.80">
    <property type="entry name" value="Phosphotransferase system, lactose/cellobiose-type IIA subunit"/>
    <property type="match status" value="1"/>
</dbReference>
<dbReference type="HOGENOM" id="CLU_088713_1_0_1"/>
<evidence type="ECO:0000259" key="3">
    <source>
        <dbReference type="SMART" id="SM00745"/>
    </source>
</evidence>
<dbReference type="Gene3D" id="3.30.870.30">
    <property type="entry name" value="MITD, C-terminal phospholipase D-like domain"/>
    <property type="match status" value="1"/>
</dbReference>
<sequence>MSAGEILTKACEFDKAGRYLEAVKLYQDGIRKLLDICKSEQDSTKKKHFHVKAKEYVTRAEELQTKLDTIYSKGEVIDRIPIANGSTGNSYKSLFGKYMDNNVKEILIEDTYIREHFQIQNLIMFLELAIKKCKSLKYVKLKTTPADIKSTLEQQQNAFKSIASDLQKRGVVFEAEFSTSMHDREILLGNGYIISIGRGLDMYKPLTNKYSLGMMDYDFRECKETKIDIFKYRICQ</sequence>
<dbReference type="EMBL" id="CAQQ02146938">
    <property type="status" value="NOT_ANNOTATED_CDS"/>
    <property type="molecule type" value="Genomic_DNA"/>
</dbReference>
<dbReference type="EnsemblMetazoa" id="MESCA007887-RA">
    <property type="protein sequence ID" value="MESCA007887-PA"/>
    <property type="gene ID" value="MESCA007887"/>
</dbReference>
<dbReference type="Pfam" id="PF16565">
    <property type="entry name" value="MIT_C"/>
    <property type="match status" value="1"/>
</dbReference>
<organism evidence="4 5">
    <name type="scientific">Megaselia scalaris</name>
    <name type="common">Humpbacked fly</name>
    <name type="synonym">Phora scalaris</name>
    <dbReference type="NCBI Taxonomy" id="36166"/>
    <lineage>
        <taxon>Eukaryota</taxon>
        <taxon>Metazoa</taxon>
        <taxon>Ecdysozoa</taxon>
        <taxon>Arthropoda</taxon>
        <taxon>Hexapoda</taxon>
        <taxon>Insecta</taxon>
        <taxon>Pterygota</taxon>
        <taxon>Neoptera</taxon>
        <taxon>Endopterygota</taxon>
        <taxon>Diptera</taxon>
        <taxon>Brachycera</taxon>
        <taxon>Muscomorpha</taxon>
        <taxon>Platypezoidea</taxon>
        <taxon>Phoridae</taxon>
        <taxon>Megaseliini</taxon>
        <taxon>Megaselia</taxon>
    </lineage>
</organism>
<reference evidence="4" key="2">
    <citation type="submission" date="2015-06" db="UniProtKB">
        <authorList>
            <consortium name="EnsemblMetazoa"/>
        </authorList>
    </citation>
    <scope>IDENTIFICATION</scope>
</reference>
<proteinExistence type="predicted"/>
<dbReference type="STRING" id="36166.T1GVS1"/>
<dbReference type="GO" id="GO:0007399">
    <property type="term" value="P:nervous system development"/>
    <property type="evidence" value="ECO:0007669"/>
    <property type="project" value="UniProtKB-KW"/>
</dbReference>
<keyword evidence="5" id="KW-1185">Reference proteome</keyword>
<dbReference type="Proteomes" id="UP000015102">
    <property type="component" value="Unassembled WGS sequence"/>
</dbReference>
<reference evidence="5" key="1">
    <citation type="submission" date="2013-02" db="EMBL/GenBank/DDBJ databases">
        <authorList>
            <person name="Hughes D."/>
        </authorList>
    </citation>
    <scope>NUCLEOTIDE SEQUENCE</scope>
    <source>
        <strain>Durham</strain>
        <strain evidence="5">NC isolate 2 -- Noor lab</strain>
    </source>
</reference>
<evidence type="ECO:0000313" key="5">
    <source>
        <dbReference type="Proteomes" id="UP000015102"/>
    </source>
</evidence>
<dbReference type="AlphaFoldDB" id="T1GVS1"/>
<keyword evidence="2" id="KW-0524">Neurogenesis</keyword>
<dbReference type="InterPro" id="IPR007330">
    <property type="entry name" value="MIT_dom"/>
</dbReference>
<name>T1GVS1_MEGSC</name>
<dbReference type="InterPro" id="IPR038113">
    <property type="entry name" value="MITD1_C_sf"/>
</dbReference>
<dbReference type="InterPro" id="IPR052817">
    <property type="entry name" value="MIT_domain_contain_protein1"/>
</dbReference>
<dbReference type="PANTHER" id="PTHR21222">
    <property type="entry name" value="MIT DOMAIN-CONTAINING PROTEIN 1"/>
    <property type="match status" value="1"/>
</dbReference>
<accession>T1GVS1</accession>
<evidence type="ECO:0000313" key="4">
    <source>
        <dbReference type="EnsemblMetazoa" id="MESCA007887-PA"/>
    </source>
</evidence>
<dbReference type="PANTHER" id="PTHR21222:SF1">
    <property type="entry name" value="MIT DOMAIN-CONTAINING PROTEIN 1"/>
    <property type="match status" value="1"/>
</dbReference>
<keyword evidence="1" id="KW-0551">Lipid droplet</keyword>
<feature type="domain" description="MIT" evidence="3">
    <location>
        <begin position="2"/>
        <end position="74"/>
    </location>
</feature>
<protein>
    <recommendedName>
        <fullName evidence="3">MIT domain-containing protein</fullName>
    </recommendedName>
</protein>
<evidence type="ECO:0000256" key="1">
    <source>
        <dbReference type="ARBA" id="ARBA00022677"/>
    </source>
</evidence>
<dbReference type="Pfam" id="PF04212">
    <property type="entry name" value="MIT"/>
    <property type="match status" value="1"/>
</dbReference>
<evidence type="ECO:0000256" key="2">
    <source>
        <dbReference type="ARBA" id="ARBA00022902"/>
    </source>
</evidence>